<name>A0A5J4RKQ1_9EUKA</name>
<evidence type="ECO:0000313" key="2">
    <source>
        <dbReference type="EMBL" id="KAA6333683.1"/>
    </source>
</evidence>
<reference evidence="2 3" key="1">
    <citation type="submission" date="2019-03" db="EMBL/GenBank/DDBJ databases">
        <title>Single cell metagenomics reveals metabolic interactions within the superorganism composed of flagellate Streblomastix strix and complex community of Bacteroidetes bacteria on its surface.</title>
        <authorList>
            <person name="Treitli S.C."/>
            <person name="Kolisko M."/>
            <person name="Husnik F."/>
            <person name="Keeling P."/>
            <person name="Hampl V."/>
        </authorList>
    </citation>
    <scope>NUCLEOTIDE SEQUENCE [LARGE SCALE GENOMIC DNA]</scope>
    <source>
        <strain evidence="2">ST1C</strain>
    </source>
</reference>
<gene>
    <name evidence="2" type="ORF">EZS28_053140</name>
</gene>
<feature type="non-terminal residue" evidence="2">
    <location>
        <position position="1"/>
    </location>
</feature>
<dbReference type="EMBL" id="SNRW01042140">
    <property type="protein sequence ID" value="KAA6333683.1"/>
    <property type="molecule type" value="Genomic_DNA"/>
</dbReference>
<proteinExistence type="predicted"/>
<protein>
    <submittedName>
        <fullName evidence="2">Uncharacterized protein</fullName>
    </submittedName>
</protein>
<evidence type="ECO:0000256" key="1">
    <source>
        <dbReference type="SAM" id="MobiDB-lite"/>
    </source>
</evidence>
<dbReference type="Proteomes" id="UP000324800">
    <property type="component" value="Unassembled WGS sequence"/>
</dbReference>
<comment type="caution">
    <text evidence="2">The sequence shown here is derived from an EMBL/GenBank/DDBJ whole genome shotgun (WGS) entry which is preliminary data.</text>
</comment>
<organism evidence="2 3">
    <name type="scientific">Streblomastix strix</name>
    <dbReference type="NCBI Taxonomy" id="222440"/>
    <lineage>
        <taxon>Eukaryota</taxon>
        <taxon>Metamonada</taxon>
        <taxon>Preaxostyla</taxon>
        <taxon>Oxymonadida</taxon>
        <taxon>Streblomastigidae</taxon>
        <taxon>Streblomastix</taxon>
    </lineage>
</organism>
<dbReference type="AlphaFoldDB" id="A0A5J4RKQ1"/>
<accession>A0A5J4RKQ1</accession>
<feature type="region of interest" description="Disordered" evidence="1">
    <location>
        <begin position="1"/>
        <end position="30"/>
    </location>
</feature>
<evidence type="ECO:0000313" key="3">
    <source>
        <dbReference type="Proteomes" id="UP000324800"/>
    </source>
</evidence>
<feature type="compositionally biased region" description="Acidic residues" evidence="1">
    <location>
        <begin position="1"/>
        <end position="16"/>
    </location>
</feature>
<sequence>GGEGIEEAQTDSEGAFEGDIHVLDNQQDYF</sequence>